<gene>
    <name evidence="2" type="ORF">C8N29_106124</name>
</gene>
<evidence type="ECO:0000313" key="2">
    <source>
        <dbReference type="EMBL" id="PTQ89593.1"/>
    </source>
</evidence>
<name>A0A2T5IZY1_9GAMM</name>
<evidence type="ECO:0000256" key="1">
    <source>
        <dbReference type="SAM" id="Phobius"/>
    </source>
</evidence>
<dbReference type="EMBL" id="QAON01000006">
    <property type="protein sequence ID" value="PTQ89593.1"/>
    <property type="molecule type" value="Genomic_DNA"/>
</dbReference>
<keyword evidence="3" id="KW-1185">Reference proteome</keyword>
<reference evidence="2 3" key="1">
    <citation type="submission" date="2018-04" db="EMBL/GenBank/DDBJ databases">
        <title>Genomic Encyclopedia of Archaeal and Bacterial Type Strains, Phase II (KMG-II): from individual species to whole genera.</title>
        <authorList>
            <person name="Goeker M."/>
        </authorList>
    </citation>
    <scope>NUCLEOTIDE SEQUENCE [LARGE SCALE GENOMIC DNA]</scope>
    <source>
        <strain evidence="2 3">DSM 5822</strain>
    </source>
</reference>
<comment type="caution">
    <text evidence="2">The sequence shown here is derived from an EMBL/GenBank/DDBJ whole genome shotgun (WGS) entry which is preliminary data.</text>
</comment>
<proteinExistence type="predicted"/>
<feature type="transmembrane region" description="Helical" evidence="1">
    <location>
        <begin position="7"/>
        <end position="24"/>
    </location>
</feature>
<dbReference type="AlphaFoldDB" id="A0A2T5IZY1"/>
<keyword evidence="1" id="KW-0812">Transmembrane</keyword>
<organism evidence="2 3">
    <name type="scientific">Agitococcus lubricus</name>
    <dbReference type="NCBI Taxonomy" id="1077255"/>
    <lineage>
        <taxon>Bacteria</taxon>
        <taxon>Pseudomonadati</taxon>
        <taxon>Pseudomonadota</taxon>
        <taxon>Gammaproteobacteria</taxon>
        <taxon>Moraxellales</taxon>
        <taxon>Moraxellaceae</taxon>
        <taxon>Agitococcus</taxon>
    </lineage>
</organism>
<keyword evidence="1" id="KW-1133">Transmembrane helix</keyword>
<evidence type="ECO:0000313" key="3">
    <source>
        <dbReference type="Proteomes" id="UP000244223"/>
    </source>
</evidence>
<feature type="transmembrane region" description="Helical" evidence="1">
    <location>
        <begin position="44"/>
        <end position="66"/>
    </location>
</feature>
<accession>A0A2T5IZY1</accession>
<dbReference type="Proteomes" id="UP000244223">
    <property type="component" value="Unassembled WGS sequence"/>
</dbReference>
<protein>
    <submittedName>
        <fullName evidence="2">Uncharacterized protein</fullName>
    </submittedName>
</protein>
<sequence>MAIFRMILGIFLVLMAPALIYIGLDAQESGIDLGEPNGTRGAALFDLVGMWGMALISFGVGISEILTGKKLLQEGNDDK</sequence>
<keyword evidence="1" id="KW-0472">Membrane</keyword>